<dbReference type="GO" id="GO:0030246">
    <property type="term" value="F:carbohydrate binding"/>
    <property type="evidence" value="ECO:0007669"/>
    <property type="project" value="InterPro"/>
</dbReference>
<comment type="similarity">
    <text evidence="8 9">Belongs to the TonB-dependent receptor family.</text>
</comment>
<gene>
    <name evidence="13" type="ORF">SY85_14170</name>
</gene>
<feature type="domain" description="TonB-dependent receptor-like beta-barrel" evidence="11">
    <location>
        <begin position="476"/>
        <end position="911"/>
    </location>
</feature>
<dbReference type="Gene3D" id="2.170.130.10">
    <property type="entry name" value="TonB-dependent receptor, plug domain"/>
    <property type="match status" value="1"/>
</dbReference>
<reference evidence="13 14" key="2">
    <citation type="journal article" date="2016" name="Int. J. Syst. Evol. Microbiol.">
        <title>Flavisolibacter tropicus sp. nov., isolated from tropical soil.</title>
        <authorList>
            <person name="Lee J.J."/>
            <person name="Kang M.S."/>
            <person name="Kim G.S."/>
            <person name="Lee C.S."/>
            <person name="Lim S."/>
            <person name="Lee J."/>
            <person name="Roh S.H."/>
            <person name="Kang H."/>
            <person name="Ha J.M."/>
            <person name="Bae S."/>
            <person name="Jung H.Y."/>
            <person name="Kim M.K."/>
        </authorList>
    </citation>
    <scope>NUCLEOTIDE SEQUENCE [LARGE SCALE GENOMIC DNA]</scope>
    <source>
        <strain evidence="13 14">LCS9</strain>
    </source>
</reference>
<evidence type="ECO:0000256" key="7">
    <source>
        <dbReference type="ARBA" id="ARBA00023237"/>
    </source>
</evidence>
<dbReference type="SUPFAM" id="SSF56935">
    <property type="entry name" value="Porins"/>
    <property type="match status" value="1"/>
</dbReference>
<dbReference type="InterPro" id="IPR013784">
    <property type="entry name" value="Carb-bd-like_fold"/>
</dbReference>
<evidence type="ECO:0000259" key="11">
    <source>
        <dbReference type="Pfam" id="PF00593"/>
    </source>
</evidence>
<reference evidence="14" key="1">
    <citation type="submission" date="2015-01" db="EMBL/GenBank/DDBJ databases">
        <title>Flavisolibacter sp./LCS9/ whole genome sequencing.</title>
        <authorList>
            <person name="Kim M.K."/>
            <person name="Srinivasan S."/>
            <person name="Lee J.-J."/>
        </authorList>
    </citation>
    <scope>NUCLEOTIDE SEQUENCE [LARGE SCALE GENOMIC DNA]</scope>
    <source>
        <strain evidence="14">LCS9</strain>
    </source>
</reference>
<dbReference type="InterPro" id="IPR039426">
    <property type="entry name" value="TonB-dep_rcpt-like"/>
</dbReference>
<dbReference type="InterPro" id="IPR012910">
    <property type="entry name" value="Plug_dom"/>
</dbReference>
<dbReference type="Pfam" id="PF13715">
    <property type="entry name" value="CarbopepD_reg_2"/>
    <property type="match status" value="1"/>
</dbReference>
<dbReference type="Pfam" id="PF00593">
    <property type="entry name" value="TonB_dep_Rec_b-barrel"/>
    <property type="match status" value="1"/>
</dbReference>
<accession>A0A172TWJ2</accession>
<keyword evidence="4 8" id="KW-0812">Transmembrane</keyword>
<evidence type="ECO:0000313" key="14">
    <source>
        <dbReference type="Proteomes" id="UP000077177"/>
    </source>
</evidence>
<keyword evidence="13" id="KW-0675">Receptor</keyword>
<dbReference type="PANTHER" id="PTHR40980">
    <property type="entry name" value="PLUG DOMAIN-CONTAINING PROTEIN"/>
    <property type="match status" value="1"/>
</dbReference>
<dbReference type="PROSITE" id="PS52016">
    <property type="entry name" value="TONB_DEPENDENT_REC_3"/>
    <property type="match status" value="1"/>
</dbReference>
<dbReference type="Proteomes" id="UP000077177">
    <property type="component" value="Chromosome"/>
</dbReference>
<dbReference type="InterPro" id="IPR000531">
    <property type="entry name" value="Beta-barrel_TonB"/>
</dbReference>
<dbReference type="InterPro" id="IPR037066">
    <property type="entry name" value="Plug_dom_sf"/>
</dbReference>
<protein>
    <submittedName>
        <fullName evidence="13">TonB-dependent receptor</fullName>
    </submittedName>
</protein>
<evidence type="ECO:0000256" key="5">
    <source>
        <dbReference type="ARBA" id="ARBA00023077"/>
    </source>
</evidence>
<sequence>MKQWIQKSLTAILLFILLCTGYSITAVAQSGNGHVKGQITDADGGPLPGASILIKGTNQGVTSDLAGNFTFLNITPGKHVLVANYMGFKPMEIEVIVKNGETVNTKVKLSSNVASLRNVTISSFREGQQKALNQQRNADNIKQVISADLMGRFPDLNVAEALQRLPGVTIGREQGEGSTVQLRGTPGNFTNINVNGEQIMGSREEGQRNAQLDLVPANILSSMEVIKTLTPDQDGDAIAGAINLKTPTATSLKSRLSLDLGGGFNNLRKKFNGIGSANFGKRFFSTDQLPNGKLGVALSASYYKTVNGYDELNAQVWQEKNFNDGKGTILFPTDIRLLYLENERTRKGTAATVDYSFNPTTSLVANVTYNELDNEATRYRKRTRMQTANTTKTATGPYTTTKGRSYNELMERTMDNANLNFSLEGETAIKKVKLDAGLFYTTTQLEQEANTYNFITGNIPLTIDNLSGDYIQAVSTSDWKNNGSLFTYNTIEGNNFNTKGRNFVGRLNMTLPYKWGNNDATFKAGVKTKSMQNDRYRPASTFVANYSGTAANGSLNNFLGEEELSDDLLDGHLNFGRAVNKDATINYFKNNQGQFTFSPNLTAVSIATYFYDATENVTSGYLMNRVQFNKLMLLGGLRVERTSVDYDANLVNQDAAGNLTSSVPSNKTNSYTKFLPNLQTKYDISKNTLIRGALSFGYSRPNFPDLVPSRVVAILNQTVTDGNPELQPAFARNLDFSFEHYLKNLGILSIGAFHKNIDKFQYLSVVTLKGDEFEGANQYQNWIYSKTYNGNTAKVYGLELNAQANLTFLPGVLKGISLYANYTYAHSKADAQLRKGLRLPGQAEHTANGSLSYNYKGFTLQGNVNYNGSYTVSLGANDASDVIRNDRVQVDLNTSLKLSKRVTVYAEVVNLTNAPQIDYFGDRSRIYTLQYYSFSGRTGVKMRF</sequence>
<name>A0A172TWJ2_9BACT</name>
<dbReference type="PANTHER" id="PTHR40980:SF4">
    <property type="entry name" value="TONB-DEPENDENT RECEPTOR-LIKE BETA-BARREL DOMAIN-CONTAINING PROTEIN"/>
    <property type="match status" value="1"/>
</dbReference>
<keyword evidence="14" id="KW-1185">Reference proteome</keyword>
<dbReference type="Pfam" id="PF07715">
    <property type="entry name" value="Plug"/>
    <property type="match status" value="1"/>
</dbReference>
<dbReference type="SUPFAM" id="SSF49452">
    <property type="entry name" value="Starch-binding domain-like"/>
    <property type="match status" value="1"/>
</dbReference>
<keyword evidence="2 8" id="KW-0813">Transport</keyword>
<evidence type="ECO:0000256" key="6">
    <source>
        <dbReference type="ARBA" id="ARBA00023136"/>
    </source>
</evidence>
<keyword evidence="3 8" id="KW-1134">Transmembrane beta strand</keyword>
<dbReference type="Gene3D" id="2.60.40.1120">
    <property type="entry name" value="Carboxypeptidase-like, regulatory domain"/>
    <property type="match status" value="1"/>
</dbReference>
<dbReference type="GO" id="GO:0009279">
    <property type="term" value="C:cell outer membrane"/>
    <property type="evidence" value="ECO:0007669"/>
    <property type="project" value="UniProtKB-SubCell"/>
</dbReference>
<evidence type="ECO:0000256" key="9">
    <source>
        <dbReference type="RuleBase" id="RU003357"/>
    </source>
</evidence>
<comment type="subcellular location">
    <subcellularLocation>
        <location evidence="1 8">Cell outer membrane</location>
        <topology evidence="1 8">Multi-pass membrane protein</topology>
    </subcellularLocation>
</comment>
<evidence type="ECO:0000259" key="12">
    <source>
        <dbReference type="Pfam" id="PF07715"/>
    </source>
</evidence>
<feature type="chain" id="PRO_5008001267" evidence="10">
    <location>
        <begin position="29"/>
        <end position="944"/>
    </location>
</feature>
<evidence type="ECO:0000256" key="4">
    <source>
        <dbReference type="ARBA" id="ARBA00022692"/>
    </source>
</evidence>
<evidence type="ECO:0000256" key="8">
    <source>
        <dbReference type="PROSITE-ProRule" id="PRU01360"/>
    </source>
</evidence>
<dbReference type="InterPro" id="IPR010104">
    <property type="entry name" value="TonB_rcpt_bac"/>
</dbReference>
<proteinExistence type="inferred from homology"/>
<keyword evidence="7 8" id="KW-0998">Cell outer membrane</keyword>
<feature type="signal peptide" evidence="10">
    <location>
        <begin position="1"/>
        <end position="28"/>
    </location>
</feature>
<dbReference type="STRING" id="1492898.SY85_14170"/>
<dbReference type="PATRIC" id="fig|1492898.3.peg.3063"/>
<dbReference type="Gene3D" id="2.40.170.20">
    <property type="entry name" value="TonB-dependent receptor, beta-barrel domain"/>
    <property type="match status" value="1"/>
</dbReference>
<dbReference type="RefSeq" id="WP_066405570.1">
    <property type="nucleotide sequence ID" value="NZ_CP011390.1"/>
</dbReference>
<dbReference type="CDD" id="cd01347">
    <property type="entry name" value="ligand_gated_channel"/>
    <property type="match status" value="1"/>
</dbReference>
<evidence type="ECO:0000256" key="2">
    <source>
        <dbReference type="ARBA" id="ARBA00022448"/>
    </source>
</evidence>
<dbReference type="EMBL" id="CP011390">
    <property type="protein sequence ID" value="ANE51481.1"/>
    <property type="molecule type" value="Genomic_DNA"/>
</dbReference>
<dbReference type="AlphaFoldDB" id="A0A172TWJ2"/>
<keyword evidence="10" id="KW-0732">Signal</keyword>
<evidence type="ECO:0000256" key="3">
    <source>
        <dbReference type="ARBA" id="ARBA00022452"/>
    </source>
</evidence>
<evidence type="ECO:0000256" key="1">
    <source>
        <dbReference type="ARBA" id="ARBA00004571"/>
    </source>
</evidence>
<dbReference type="KEGG" id="fla:SY85_14170"/>
<feature type="domain" description="TonB-dependent receptor plug" evidence="12">
    <location>
        <begin position="136"/>
        <end position="240"/>
    </location>
</feature>
<evidence type="ECO:0000313" key="13">
    <source>
        <dbReference type="EMBL" id="ANE51481.1"/>
    </source>
</evidence>
<organism evidence="13 14">
    <name type="scientific">Flavisolibacter tropicus</name>
    <dbReference type="NCBI Taxonomy" id="1492898"/>
    <lineage>
        <taxon>Bacteria</taxon>
        <taxon>Pseudomonadati</taxon>
        <taxon>Bacteroidota</taxon>
        <taxon>Chitinophagia</taxon>
        <taxon>Chitinophagales</taxon>
        <taxon>Chitinophagaceae</taxon>
        <taxon>Flavisolibacter</taxon>
    </lineage>
</organism>
<keyword evidence="6 8" id="KW-0472">Membrane</keyword>
<evidence type="ECO:0000256" key="10">
    <source>
        <dbReference type="SAM" id="SignalP"/>
    </source>
</evidence>
<dbReference type="OrthoDB" id="8727862at2"/>
<keyword evidence="5 9" id="KW-0798">TonB box</keyword>
<dbReference type="InterPro" id="IPR036942">
    <property type="entry name" value="Beta-barrel_TonB_sf"/>
</dbReference>
<dbReference type="NCBIfam" id="TIGR01782">
    <property type="entry name" value="TonB-Xanth-Caul"/>
    <property type="match status" value="1"/>
</dbReference>